<protein>
    <submittedName>
        <fullName evidence="4">Serine/threonine protein kinase</fullName>
    </submittedName>
</protein>
<feature type="domain" description="Protein kinase" evidence="3">
    <location>
        <begin position="1"/>
        <end position="223"/>
    </location>
</feature>
<gene>
    <name evidence="4" type="ORF">PHMEG_00034550</name>
</gene>
<organism evidence="4 5">
    <name type="scientific">Phytophthora megakarya</name>
    <dbReference type="NCBI Taxonomy" id="4795"/>
    <lineage>
        <taxon>Eukaryota</taxon>
        <taxon>Sar</taxon>
        <taxon>Stramenopiles</taxon>
        <taxon>Oomycota</taxon>
        <taxon>Peronosporomycetes</taxon>
        <taxon>Peronosporales</taxon>
        <taxon>Peronosporaceae</taxon>
        <taxon>Phytophthora</taxon>
    </lineage>
</organism>
<dbReference type="InterPro" id="IPR011009">
    <property type="entry name" value="Kinase-like_dom_sf"/>
</dbReference>
<dbReference type="PROSITE" id="PS00108">
    <property type="entry name" value="PROTEIN_KINASE_ST"/>
    <property type="match status" value="1"/>
</dbReference>
<evidence type="ECO:0000256" key="1">
    <source>
        <dbReference type="ARBA" id="ARBA00022741"/>
    </source>
</evidence>
<dbReference type="Proteomes" id="UP000198211">
    <property type="component" value="Unassembled WGS sequence"/>
</dbReference>
<dbReference type="GO" id="GO:0005524">
    <property type="term" value="F:ATP binding"/>
    <property type="evidence" value="ECO:0007669"/>
    <property type="project" value="UniProtKB-KW"/>
</dbReference>
<keyword evidence="1" id="KW-0547">Nucleotide-binding</keyword>
<dbReference type="AlphaFoldDB" id="A0A225UR48"/>
<dbReference type="SUPFAM" id="SSF56112">
    <property type="entry name" value="Protein kinase-like (PK-like)"/>
    <property type="match status" value="1"/>
</dbReference>
<dbReference type="InterPro" id="IPR050198">
    <property type="entry name" value="Non-receptor_tyrosine_kinases"/>
</dbReference>
<evidence type="ECO:0000259" key="3">
    <source>
        <dbReference type="PROSITE" id="PS50011"/>
    </source>
</evidence>
<dbReference type="OrthoDB" id="164533at2759"/>
<keyword evidence="5" id="KW-1185">Reference proteome</keyword>
<keyword evidence="4" id="KW-0418">Kinase</keyword>
<reference evidence="5" key="1">
    <citation type="submission" date="2017-03" db="EMBL/GenBank/DDBJ databases">
        <title>Phytopthora megakarya and P. palmivora, two closely related causual agents of cacao black pod achieved similar genome size and gene model numbers by different mechanisms.</title>
        <authorList>
            <person name="Ali S."/>
            <person name="Shao J."/>
            <person name="Larry D.J."/>
            <person name="Kronmiller B."/>
            <person name="Shen D."/>
            <person name="Strem M.D."/>
            <person name="Melnick R.L."/>
            <person name="Guiltinan M.J."/>
            <person name="Tyler B.M."/>
            <person name="Meinhardt L.W."/>
            <person name="Bailey B.A."/>
        </authorList>
    </citation>
    <scope>NUCLEOTIDE SEQUENCE [LARGE SCALE GENOMIC DNA]</scope>
    <source>
        <strain evidence="5">zdho120</strain>
    </source>
</reference>
<dbReference type="InterPro" id="IPR008271">
    <property type="entry name" value="Ser/Thr_kinase_AS"/>
</dbReference>
<accession>A0A225UR48</accession>
<dbReference type="EMBL" id="NBNE01012928">
    <property type="protein sequence ID" value="OWY95441.1"/>
    <property type="molecule type" value="Genomic_DNA"/>
</dbReference>
<proteinExistence type="predicted"/>
<dbReference type="PANTHER" id="PTHR24418">
    <property type="entry name" value="TYROSINE-PROTEIN KINASE"/>
    <property type="match status" value="1"/>
</dbReference>
<keyword evidence="4" id="KW-0808">Transferase</keyword>
<dbReference type="InterPro" id="IPR000719">
    <property type="entry name" value="Prot_kinase_dom"/>
</dbReference>
<name>A0A225UR48_9STRA</name>
<keyword evidence="4" id="KW-0723">Serine/threonine-protein kinase</keyword>
<dbReference type="Gene3D" id="1.10.510.10">
    <property type="entry name" value="Transferase(Phosphotransferase) domain 1"/>
    <property type="match status" value="2"/>
</dbReference>
<dbReference type="Pfam" id="PF12773">
    <property type="entry name" value="DZR"/>
    <property type="match status" value="1"/>
</dbReference>
<dbReference type="PROSITE" id="PS50011">
    <property type="entry name" value="PROTEIN_KINASE_DOM"/>
    <property type="match status" value="1"/>
</dbReference>
<dbReference type="SMART" id="SM00220">
    <property type="entry name" value="S_TKc"/>
    <property type="match status" value="1"/>
</dbReference>
<dbReference type="InterPro" id="IPR025874">
    <property type="entry name" value="DZR"/>
</dbReference>
<comment type="caution">
    <text evidence="4">The sequence shown here is derived from an EMBL/GenBank/DDBJ whole genome shotgun (WGS) entry which is preliminary data.</text>
</comment>
<dbReference type="GO" id="GO:0004674">
    <property type="term" value="F:protein serine/threonine kinase activity"/>
    <property type="evidence" value="ECO:0007669"/>
    <property type="project" value="UniProtKB-KW"/>
</dbReference>
<evidence type="ECO:0000313" key="5">
    <source>
        <dbReference type="Proteomes" id="UP000198211"/>
    </source>
</evidence>
<dbReference type="STRING" id="4795.A0A225UR48"/>
<sequence>MTPPKAKESFYKEVDVWRQLDHPHVLKFYGACHVSSPAFFVCDDATHGSFGDFFEEDTSQLWRLFYEAALGLGYLHAKKVVHGDLKCNNLLVGSDYKAKLCDFGFSYVRSQSVGLSAKSQTEAIRWKAPECLMPANEDPKPEFNPRFASDVYSLGMSIIEAFAGEAPYGIMDDDEIMTRLFEDQPYPRPDGMKDDEWTVVENLIHPDWHERMSLSEAIDKLKIENKGMSIIEAFAGEAPYGIMDDDEIMTRLFEDQPYPRPDGMKDDEWTVVENLIHPDWHERMSLSEAIDKLKVFADREQDEESIVTDNWECSACEASMPVEFAFCGRCGTSITRTADQDAAMQQKNSCPRCENDVLPTDHFCRHCGFCLDADPTLA</sequence>
<evidence type="ECO:0000313" key="4">
    <source>
        <dbReference type="EMBL" id="OWY95441.1"/>
    </source>
</evidence>
<dbReference type="InterPro" id="IPR001245">
    <property type="entry name" value="Ser-Thr/Tyr_kinase_cat_dom"/>
</dbReference>
<dbReference type="Pfam" id="PF07714">
    <property type="entry name" value="PK_Tyr_Ser-Thr"/>
    <property type="match status" value="1"/>
</dbReference>
<keyword evidence="2" id="KW-0067">ATP-binding</keyword>
<evidence type="ECO:0000256" key="2">
    <source>
        <dbReference type="ARBA" id="ARBA00022840"/>
    </source>
</evidence>